<proteinExistence type="predicted"/>
<evidence type="ECO:0000313" key="2">
    <source>
        <dbReference type="WBParaSite" id="HCON_00113310-00001"/>
    </source>
</evidence>
<name>A0A7I4YKE2_HAECO</name>
<keyword evidence="1" id="KW-1185">Reference proteome</keyword>
<accession>A0A7I4YKE2</accession>
<organism evidence="1 2">
    <name type="scientific">Haemonchus contortus</name>
    <name type="common">Barber pole worm</name>
    <dbReference type="NCBI Taxonomy" id="6289"/>
    <lineage>
        <taxon>Eukaryota</taxon>
        <taxon>Metazoa</taxon>
        <taxon>Ecdysozoa</taxon>
        <taxon>Nematoda</taxon>
        <taxon>Chromadorea</taxon>
        <taxon>Rhabditida</taxon>
        <taxon>Rhabditina</taxon>
        <taxon>Rhabditomorpha</taxon>
        <taxon>Strongyloidea</taxon>
        <taxon>Trichostrongylidae</taxon>
        <taxon>Haemonchus</taxon>
    </lineage>
</organism>
<protein>
    <submittedName>
        <fullName evidence="2">Uncharacterized protein</fullName>
    </submittedName>
</protein>
<sequence length="127" mass="14665">MCKIRSLWLRGHNHAVAACADPVEEITTQRSIGIPGINRERDGKREEEVRFGGGIRIVTIPDSVWAAQQFQRRRWILPYLRRKGHYEETTRDSDQRRNCVGRALSRKVAAPYAVKTAVVRAVLPWWT</sequence>
<dbReference type="WBParaSite" id="HCON_00113310-00001">
    <property type="protein sequence ID" value="HCON_00113310-00001"/>
    <property type="gene ID" value="HCON_00113310"/>
</dbReference>
<evidence type="ECO:0000313" key="1">
    <source>
        <dbReference type="Proteomes" id="UP000025227"/>
    </source>
</evidence>
<dbReference type="Proteomes" id="UP000025227">
    <property type="component" value="Unplaced"/>
</dbReference>
<reference evidence="2" key="1">
    <citation type="submission" date="2020-12" db="UniProtKB">
        <authorList>
            <consortium name="WormBaseParasite"/>
        </authorList>
    </citation>
    <scope>IDENTIFICATION</scope>
    <source>
        <strain evidence="2">MHco3</strain>
    </source>
</reference>
<dbReference type="AlphaFoldDB" id="A0A7I4YKE2"/>